<dbReference type="Gene3D" id="2.40.70.10">
    <property type="entry name" value="Acid Proteases"/>
    <property type="match status" value="1"/>
</dbReference>
<gene>
    <name evidence="1" type="ORF">Slati_3820800</name>
</gene>
<accession>A0AAW2U4G9</accession>
<dbReference type="EMBL" id="JACGWN010000013">
    <property type="protein sequence ID" value="KAL0412311.1"/>
    <property type="molecule type" value="Genomic_DNA"/>
</dbReference>
<dbReference type="InterPro" id="IPR021109">
    <property type="entry name" value="Peptidase_aspartic_dom_sf"/>
</dbReference>
<evidence type="ECO:0000313" key="1">
    <source>
        <dbReference type="EMBL" id="KAL0412311.1"/>
    </source>
</evidence>
<proteinExistence type="predicted"/>
<protein>
    <submittedName>
        <fullName evidence="1">Uncharacterized protein</fullName>
    </submittedName>
</protein>
<organism evidence="1">
    <name type="scientific">Sesamum latifolium</name>
    <dbReference type="NCBI Taxonomy" id="2727402"/>
    <lineage>
        <taxon>Eukaryota</taxon>
        <taxon>Viridiplantae</taxon>
        <taxon>Streptophyta</taxon>
        <taxon>Embryophyta</taxon>
        <taxon>Tracheophyta</taxon>
        <taxon>Spermatophyta</taxon>
        <taxon>Magnoliopsida</taxon>
        <taxon>eudicotyledons</taxon>
        <taxon>Gunneridae</taxon>
        <taxon>Pentapetalae</taxon>
        <taxon>asterids</taxon>
        <taxon>lamiids</taxon>
        <taxon>Lamiales</taxon>
        <taxon>Pedaliaceae</taxon>
        <taxon>Sesamum</taxon>
    </lineage>
</organism>
<comment type="caution">
    <text evidence="1">The sequence shown here is derived from an EMBL/GenBank/DDBJ whole genome shotgun (WGS) entry which is preliminary data.</text>
</comment>
<name>A0AAW2U4G9_9LAMI</name>
<sequence length="223" mass="24713">MIVGGPRDGDSGRPRRAHVRATRTILEIDDKMSAGTPTIQFGPTDTQGVHLPHNDALVISGTIANYDVQRIFVDSDSSVDILFHKVYQQMELGDVALEPVDTSLYGFAGEVVHLLGHISLPISLGSEPARKTRMVRFLVVDMPSAYNLILGQPTLTVFQTVISTYYMKLKFSVGDKIGEVQGDQYTAKKCYVEAIKSSTSRMEVDRPVKEAIKIYPRKKDNKV</sequence>
<dbReference type="PANTHER" id="PTHR33240:SF8">
    <property type="entry name" value="OS03G0439900 PROTEIN"/>
    <property type="match status" value="1"/>
</dbReference>
<reference evidence="1" key="2">
    <citation type="journal article" date="2024" name="Plant">
        <title>Genomic evolution and insights into agronomic trait innovations of Sesamum species.</title>
        <authorList>
            <person name="Miao H."/>
            <person name="Wang L."/>
            <person name="Qu L."/>
            <person name="Liu H."/>
            <person name="Sun Y."/>
            <person name="Le M."/>
            <person name="Wang Q."/>
            <person name="Wei S."/>
            <person name="Zheng Y."/>
            <person name="Lin W."/>
            <person name="Duan Y."/>
            <person name="Cao H."/>
            <person name="Xiong S."/>
            <person name="Wang X."/>
            <person name="Wei L."/>
            <person name="Li C."/>
            <person name="Ma Q."/>
            <person name="Ju M."/>
            <person name="Zhao R."/>
            <person name="Li G."/>
            <person name="Mu C."/>
            <person name="Tian Q."/>
            <person name="Mei H."/>
            <person name="Zhang T."/>
            <person name="Gao T."/>
            <person name="Zhang H."/>
        </authorList>
    </citation>
    <scope>NUCLEOTIDE SEQUENCE</scope>
    <source>
        <strain evidence="1">KEN1</strain>
    </source>
</reference>
<dbReference type="PANTHER" id="PTHR33240">
    <property type="entry name" value="OS08G0508500 PROTEIN"/>
    <property type="match status" value="1"/>
</dbReference>
<reference evidence="1" key="1">
    <citation type="submission" date="2020-06" db="EMBL/GenBank/DDBJ databases">
        <authorList>
            <person name="Li T."/>
            <person name="Hu X."/>
            <person name="Zhang T."/>
            <person name="Song X."/>
            <person name="Zhang H."/>
            <person name="Dai N."/>
            <person name="Sheng W."/>
            <person name="Hou X."/>
            <person name="Wei L."/>
        </authorList>
    </citation>
    <scope>NUCLEOTIDE SEQUENCE</scope>
    <source>
        <strain evidence="1">KEN1</strain>
        <tissue evidence="1">Leaf</tissue>
    </source>
</reference>
<dbReference type="AlphaFoldDB" id="A0AAW2U4G9"/>
<dbReference type="CDD" id="cd00303">
    <property type="entry name" value="retropepsin_like"/>
    <property type="match status" value="1"/>
</dbReference>